<evidence type="ECO:0000256" key="6">
    <source>
        <dbReference type="PIRSR" id="PIRSR602403-1"/>
    </source>
</evidence>
<reference evidence="8" key="1">
    <citation type="submission" date="2021-06" db="EMBL/GenBank/DDBJ databases">
        <title>Comparative genomics, transcriptomics and evolutionary studies reveal genomic signatures of adaptation to plant cell wall in hemibiotrophic fungi.</title>
        <authorList>
            <consortium name="DOE Joint Genome Institute"/>
            <person name="Baroncelli R."/>
            <person name="Diaz J.F."/>
            <person name="Benocci T."/>
            <person name="Peng M."/>
            <person name="Battaglia E."/>
            <person name="Haridas S."/>
            <person name="Andreopoulos W."/>
            <person name="Labutti K."/>
            <person name="Pangilinan J."/>
            <person name="Floch G.L."/>
            <person name="Makela M.R."/>
            <person name="Henrissat B."/>
            <person name="Grigoriev I.V."/>
            <person name="Crouch J.A."/>
            <person name="De Vries R.P."/>
            <person name="Sukno S.A."/>
            <person name="Thon M.R."/>
        </authorList>
    </citation>
    <scope>NUCLEOTIDE SEQUENCE</scope>
    <source>
        <strain evidence="8">CBS 125086</strain>
    </source>
</reference>
<sequence length="533" mass="59545">MAGNGTAQTGGILSFLVRDVQKSSSLYVTAAMLLVFAMLLHRFSSPEMDEREPPRMKPRIPIIGHLLGMIWHQSGYFKTLENRNMAIATLPILNGKLYGIWDPTLVQAVFKNRDLSFEPYAVDFAQRELGFNNEVLKLLQESTLVPDMFESIHKSMAADHLHRMNANALAYVSDVLDDVCKGSEAYETTSLFTWIRDLMTMATAEALYGPCNPLRMDASLMDDVWTFDTDLPILMLGVVPSITAKKCYNARERLQAALSDYYGNNRDYHEDASQIVKDRAAVLRKHGMSGEGVGLFEIALLHVATSNTIPTLFWFMAYIFSRPELVARLRDEVLPVIHHSGGGDATIDIETLDERCPLLVSCYRESIRMSSKGMCNRKVLEDTTLTDGNGRSYVLKKGCSVQMSSQVIHLLEKSWGPDSSRFVPDRFMPNSSKADAESEKIKRASFIAFGGGRHLCPGRNFAFAENLGFVVSLLAGFEVSTLDEKMQQTDRVPEQGACSMTSAAVKPVENGAGFGVRVRKREGWENVKWRYIS</sequence>
<dbReference type="Gene3D" id="1.10.630.10">
    <property type="entry name" value="Cytochrome P450"/>
    <property type="match status" value="1"/>
</dbReference>
<accession>A0AAD8V4J1</accession>
<evidence type="ECO:0000256" key="2">
    <source>
        <dbReference type="ARBA" id="ARBA00010617"/>
    </source>
</evidence>
<evidence type="ECO:0000256" key="1">
    <source>
        <dbReference type="ARBA" id="ARBA00001971"/>
    </source>
</evidence>
<dbReference type="CDD" id="cd11040">
    <property type="entry name" value="CYP7_CYP8-like"/>
    <property type="match status" value="1"/>
</dbReference>
<evidence type="ECO:0000256" key="7">
    <source>
        <dbReference type="RuleBase" id="RU000461"/>
    </source>
</evidence>
<dbReference type="PANTHER" id="PTHR47582:SF1">
    <property type="entry name" value="P450, PUTATIVE (EUROFUNG)-RELATED"/>
    <property type="match status" value="1"/>
</dbReference>
<evidence type="ECO:0000256" key="5">
    <source>
        <dbReference type="ARBA" id="ARBA00023033"/>
    </source>
</evidence>
<keyword evidence="5 7" id="KW-0503">Monooxygenase</keyword>
<proteinExistence type="inferred from homology"/>
<comment type="cofactor">
    <cofactor evidence="1 6">
        <name>heme</name>
        <dbReference type="ChEBI" id="CHEBI:30413"/>
    </cofactor>
</comment>
<keyword evidence="9" id="KW-1185">Reference proteome</keyword>
<dbReference type="PANTHER" id="PTHR47582">
    <property type="entry name" value="P450, PUTATIVE (EUROFUNG)-RELATED"/>
    <property type="match status" value="1"/>
</dbReference>
<protein>
    <submittedName>
        <fullName evidence="8">Cytochrome P450</fullName>
    </submittedName>
</protein>
<evidence type="ECO:0000313" key="9">
    <source>
        <dbReference type="Proteomes" id="UP001230504"/>
    </source>
</evidence>
<comment type="similarity">
    <text evidence="2 7">Belongs to the cytochrome P450 family.</text>
</comment>
<dbReference type="PROSITE" id="PS00086">
    <property type="entry name" value="CYTOCHROME_P450"/>
    <property type="match status" value="1"/>
</dbReference>
<feature type="binding site" description="axial binding residue" evidence="6">
    <location>
        <position position="456"/>
    </location>
    <ligand>
        <name>heme</name>
        <dbReference type="ChEBI" id="CHEBI:30413"/>
    </ligand>
    <ligandPart>
        <name>Fe</name>
        <dbReference type="ChEBI" id="CHEBI:18248"/>
    </ligandPart>
</feature>
<dbReference type="GO" id="GO:0004497">
    <property type="term" value="F:monooxygenase activity"/>
    <property type="evidence" value="ECO:0007669"/>
    <property type="project" value="UniProtKB-KW"/>
</dbReference>
<dbReference type="AlphaFoldDB" id="A0AAD8V4J1"/>
<dbReference type="InterPro" id="IPR017972">
    <property type="entry name" value="Cyt_P450_CS"/>
</dbReference>
<organism evidence="8 9">
    <name type="scientific">Colletotrichum navitas</name>
    <dbReference type="NCBI Taxonomy" id="681940"/>
    <lineage>
        <taxon>Eukaryota</taxon>
        <taxon>Fungi</taxon>
        <taxon>Dikarya</taxon>
        <taxon>Ascomycota</taxon>
        <taxon>Pezizomycotina</taxon>
        <taxon>Sordariomycetes</taxon>
        <taxon>Hypocreomycetidae</taxon>
        <taxon>Glomerellales</taxon>
        <taxon>Glomerellaceae</taxon>
        <taxon>Colletotrichum</taxon>
        <taxon>Colletotrichum graminicola species complex</taxon>
    </lineage>
</organism>
<evidence type="ECO:0000256" key="3">
    <source>
        <dbReference type="ARBA" id="ARBA00022723"/>
    </source>
</evidence>
<keyword evidence="4 6" id="KW-0408">Iron</keyword>
<gene>
    <name evidence="8" type="ORF">LY79DRAFT_557803</name>
</gene>
<name>A0AAD8V4J1_9PEZI</name>
<dbReference type="Proteomes" id="UP001230504">
    <property type="component" value="Unassembled WGS sequence"/>
</dbReference>
<keyword evidence="6 7" id="KW-0349">Heme</keyword>
<dbReference type="InterPro" id="IPR002403">
    <property type="entry name" value="Cyt_P450_E_grp-IV"/>
</dbReference>
<dbReference type="EMBL" id="JAHLJV010000041">
    <property type="protein sequence ID" value="KAK1585789.1"/>
    <property type="molecule type" value="Genomic_DNA"/>
</dbReference>
<evidence type="ECO:0000313" key="8">
    <source>
        <dbReference type="EMBL" id="KAK1585789.1"/>
    </source>
</evidence>
<dbReference type="GO" id="GO:0020037">
    <property type="term" value="F:heme binding"/>
    <property type="evidence" value="ECO:0007669"/>
    <property type="project" value="InterPro"/>
</dbReference>
<dbReference type="GO" id="GO:0005506">
    <property type="term" value="F:iron ion binding"/>
    <property type="evidence" value="ECO:0007669"/>
    <property type="project" value="InterPro"/>
</dbReference>
<dbReference type="InterPro" id="IPR036396">
    <property type="entry name" value="Cyt_P450_sf"/>
</dbReference>
<dbReference type="InterPro" id="IPR053007">
    <property type="entry name" value="CYP450_monoxygenase_sec-met"/>
</dbReference>
<evidence type="ECO:0000256" key="4">
    <source>
        <dbReference type="ARBA" id="ARBA00023004"/>
    </source>
</evidence>
<dbReference type="RefSeq" id="XP_060412785.1">
    <property type="nucleotide sequence ID" value="XM_060558127.1"/>
</dbReference>
<comment type="caution">
    <text evidence="8">The sequence shown here is derived from an EMBL/GenBank/DDBJ whole genome shotgun (WGS) entry which is preliminary data.</text>
</comment>
<keyword evidence="7" id="KW-0560">Oxidoreductase</keyword>
<keyword evidence="3 6" id="KW-0479">Metal-binding</keyword>
<dbReference type="GeneID" id="85442367"/>
<dbReference type="GO" id="GO:0016705">
    <property type="term" value="F:oxidoreductase activity, acting on paired donors, with incorporation or reduction of molecular oxygen"/>
    <property type="evidence" value="ECO:0007669"/>
    <property type="project" value="InterPro"/>
</dbReference>
<dbReference type="Pfam" id="PF00067">
    <property type="entry name" value="p450"/>
    <property type="match status" value="1"/>
</dbReference>
<dbReference type="InterPro" id="IPR001128">
    <property type="entry name" value="Cyt_P450"/>
</dbReference>
<dbReference type="SUPFAM" id="SSF48264">
    <property type="entry name" value="Cytochrome P450"/>
    <property type="match status" value="1"/>
</dbReference>
<dbReference type="PRINTS" id="PR00465">
    <property type="entry name" value="EP450IV"/>
</dbReference>